<feature type="domain" description="RCC1-like" evidence="2">
    <location>
        <begin position="82"/>
        <end position="395"/>
    </location>
</feature>
<dbReference type="PANTHER" id="PTHR22870">
    <property type="entry name" value="REGULATOR OF CHROMOSOME CONDENSATION"/>
    <property type="match status" value="1"/>
</dbReference>
<dbReference type="EMBL" id="ATBP01000940">
    <property type="protein sequence ID" value="ETR68469.1"/>
    <property type="molecule type" value="Genomic_DNA"/>
</dbReference>
<dbReference type="InterPro" id="IPR058923">
    <property type="entry name" value="RCC1-like_dom"/>
</dbReference>
<keyword evidence="1" id="KW-0677">Repeat</keyword>
<comment type="caution">
    <text evidence="3">The sequence shown here is derived from an EMBL/GenBank/DDBJ whole genome shotgun (WGS) entry which is preliminary data.</text>
</comment>
<dbReference type="SUPFAM" id="SSF50985">
    <property type="entry name" value="RCC1/BLIP-II"/>
    <property type="match status" value="2"/>
</dbReference>
<dbReference type="InterPro" id="IPR051210">
    <property type="entry name" value="Ub_ligase/GEF_domain"/>
</dbReference>
<dbReference type="Pfam" id="PF25390">
    <property type="entry name" value="WD40_RLD"/>
    <property type="match status" value="1"/>
</dbReference>
<accession>A0A1V1P0S7</accession>
<evidence type="ECO:0000256" key="1">
    <source>
        <dbReference type="ARBA" id="ARBA00022737"/>
    </source>
</evidence>
<reference evidence="4" key="1">
    <citation type="submission" date="2012-11" db="EMBL/GenBank/DDBJ databases">
        <authorList>
            <person name="Lucero-Rivera Y.E."/>
            <person name="Tovar-Ramirez D."/>
        </authorList>
    </citation>
    <scope>NUCLEOTIDE SEQUENCE [LARGE SCALE GENOMIC DNA]</scope>
    <source>
        <strain evidence="4">Araruama</strain>
    </source>
</reference>
<dbReference type="PRINTS" id="PR00633">
    <property type="entry name" value="RCCNDNSATION"/>
</dbReference>
<dbReference type="InterPro" id="IPR009091">
    <property type="entry name" value="RCC1/BLIP-II"/>
</dbReference>
<evidence type="ECO:0000313" key="3">
    <source>
        <dbReference type="EMBL" id="ETR68469.1"/>
    </source>
</evidence>
<gene>
    <name evidence="3" type="ORF">OMM_04543</name>
</gene>
<evidence type="ECO:0000313" key="4">
    <source>
        <dbReference type="Proteomes" id="UP000189670"/>
    </source>
</evidence>
<organism evidence="3 4">
    <name type="scientific">Candidatus Magnetoglobus multicellularis str. Araruama</name>
    <dbReference type="NCBI Taxonomy" id="890399"/>
    <lineage>
        <taxon>Bacteria</taxon>
        <taxon>Pseudomonadati</taxon>
        <taxon>Thermodesulfobacteriota</taxon>
        <taxon>Desulfobacteria</taxon>
        <taxon>Desulfobacterales</taxon>
        <taxon>Desulfobacteraceae</taxon>
        <taxon>Candidatus Magnetoglobus</taxon>
    </lineage>
</organism>
<name>A0A1V1P0S7_9BACT</name>
<proteinExistence type="predicted"/>
<dbReference type="PANTHER" id="PTHR22870:SF408">
    <property type="entry name" value="OS09G0560450 PROTEIN"/>
    <property type="match status" value="1"/>
</dbReference>
<dbReference type="Proteomes" id="UP000189670">
    <property type="component" value="Unassembled WGS sequence"/>
</dbReference>
<dbReference type="PROSITE" id="PS00626">
    <property type="entry name" value="RCC1_2"/>
    <property type="match status" value="2"/>
</dbReference>
<dbReference type="AlphaFoldDB" id="A0A1V1P0S7"/>
<dbReference type="PROSITE" id="PS50012">
    <property type="entry name" value="RCC1_3"/>
    <property type="match status" value="6"/>
</dbReference>
<evidence type="ECO:0000259" key="2">
    <source>
        <dbReference type="Pfam" id="PF25390"/>
    </source>
</evidence>
<dbReference type="Gene3D" id="2.130.10.30">
    <property type="entry name" value="Regulator of chromosome condensation 1/beta-lactamase-inhibitor protein II"/>
    <property type="match status" value="2"/>
</dbReference>
<dbReference type="InterPro" id="IPR000408">
    <property type="entry name" value="Reg_chr_condens"/>
</dbReference>
<sequence length="406" mass="42511">MHTDNIIIDGPNAAGYGNQYTISTATAGVSTYTVLITPEIGQSGTVSLTLVFADADGTSITQTFDLLITTGPVIVQQLPVLDGGYDHSVGLNPDGIIYTWGGNDKGQLGTGENGAGTEHYTPTQITEFYIFTKVSAGQEDTSGTFNLALLLDGTVWAWGNNGYGQLGIDNTDNQNTPIGIEDIWYIVDIAAGAHHSMALQYDGSVWVWGGNDHGQLGNGTNTGSQLVPGNVSGLENIRAIAAGHSFCMALKSDGTIYTWGDDGAGQLGNDNSAMDQYTPVQVTGPSGTGALTGIVQISAGGYHAMALRNDGTVWCWGNGGMGQLGNGTTGNQNMPVQVHGVNDLGFLSDIIQIAAGDTHCLALKRDGTVYAWGYNMNGQLGNATNTDKNYPIQVHGIGDSGYLEMW</sequence>
<protein>
    <submittedName>
        <fullName evidence="3">RCC1 repeat-and reductase domain-containing protein</fullName>
    </submittedName>
</protein>